<dbReference type="AlphaFoldDB" id="A0AAX4JDU8"/>
<dbReference type="RefSeq" id="XP_065330299.1">
    <property type="nucleotide sequence ID" value="XM_065474227.1"/>
</dbReference>
<dbReference type="EMBL" id="CP142732">
    <property type="protein sequence ID" value="WUR04154.1"/>
    <property type="molecule type" value="Genomic_DNA"/>
</dbReference>
<dbReference type="Proteomes" id="UP001334084">
    <property type="component" value="Chromosome 7"/>
</dbReference>
<keyword evidence="3" id="KW-1185">Reference proteome</keyword>
<sequence length="92" mass="10991">MILDKALYIVGVLFLMAHHFKDLVRDLIIENKYGTNYKLETLIRHGIYPKEEDIEEEYERLEIKPLKILRIYSPLMLLSIFLPITIPFMKLL</sequence>
<dbReference type="KEGG" id="vnx:VNE69_07220"/>
<keyword evidence="1" id="KW-0472">Membrane</keyword>
<reference evidence="2" key="1">
    <citation type="journal article" date="2024" name="BMC Genomics">
        <title>Functional annotation of a divergent genome using sequence and structure-based similarity.</title>
        <authorList>
            <person name="Svedberg D."/>
            <person name="Winiger R.R."/>
            <person name="Berg A."/>
            <person name="Sharma H."/>
            <person name="Tellgren-Roth C."/>
            <person name="Debrunner-Vossbrinck B.A."/>
            <person name="Vossbrinck C.R."/>
            <person name="Barandun J."/>
        </authorList>
    </citation>
    <scope>NUCLEOTIDE SEQUENCE</scope>
    <source>
        <strain evidence="2">Illinois isolate</strain>
    </source>
</reference>
<evidence type="ECO:0000313" key="3">
    <source>
        <dbReference type="Proteomes" id="UP001334084"/>
    </source>
</evidence>
<organism evidence="2 3">
    <name type="scientific">Vairimorpha necatrix</name>
    <dbReference type="NCBI Taxonomy" id="6039"/>
    <lineage>
        <taxon>Eukaryota</taxon>
        <taxon>Fungi</taxon>
        <taxon>Fungi incertae sedis</taxon>
        <taxon>Microsporidia</taxon>
        <taxon>Nosematidae</taxon>
        <taxon>Vairimorpha</taxon>
    </lineage>
</organism>
<evidence type="ECO:0000256" key="1">
    <source>
        <dbReference type="SAM" id="Phobius"/>
    </source>
</evidence>
<evidence type="ECO:0000313" key="2">
    <source>
        <dbReference type="EMBL" id="WUR04154.1"/>
    </source>
</evidence>
<dbReference type="GeneID" id="90541976"/>
<keyword evidence="1" id="KW-1133">Transmembrane helix</keyword>
<feature type="transmembrane region" description="Helical" evidence="1">
    <location>
        <begin position="69"/>
        <end position="89"/>
    </location>
</feature>
<name>A0AAX4JDU8_9MICR</name>
<protein>
    <submittedName>
        <fullName evidence="2">Membrane protein</fullName>
    </submittedName>
</protein>
<proteinExistence type="predicted"/>
<accession>A0AAX4JDU8</accession>
<keyword evidence="1" id="KW-0812">Transmembrane</keyword>
<gene>
    <name evidence="2" type="ORF">VNE69_07220</name>
</gene>